<protein>
    <submittedName>
        <fullName evidence="1">Uncharacterized protein</fullName>
    </submittedName>
</protein>
<dbReference type="EnsemblPlants" id="AVESA.00010b.r2.6CG1113350.1">
    <property type="protein sequence ID" value="AVESA.00010b.r2.6CG1113350.1.CDS.1"/>
    <property type="gene ID" value="AVESA.00010b.r2.6CG1113350"/>
</dbReference>
<organism evidence="1 2">
    <name type="scientific">Avena sativa</name>
    <name type="common">Oat</name>
    <dbReference type="NCBI Taxonomy" id="4498"/>
    <lineage>
        <taxon>Eukaryota</taxon>
        <taxon>Viridiplantae</taxon>
        <taxon>Streptophyta</taxon>
        <taxon>Embryophyta</taxon>
        <taxon>Tracheophyta</taxon>
        <taxon>Spermatophyta</taxon>
        <taxon>Magnoliopsida</taxon>
        <taxon>Liliopsida</taxon>
        <taxon>Poales</taxon>
        <taxon>Poaceae</taxon>
        <taxon>BOP clade</taxon>
        <taxon>Pooideae</taxon>
        <taxon>Poodae</taxon>
        <taxon>Poeae</taxon>
        <taxon>Poeae Chloroplast Group 1 (Aveneae type)</taxon>
        <taxon>Aveninae</taxon>
        <taxon>Avena</taxon>
    </lineage>
</organism>
<proteinExistence type="predicted"/>
<evidence type="ECO:0000313" key="2">
    <source>
        <dbReference type="Proteomes" id="UP001732700"/>
    </source>
</evidence>
<dbReference type="Proteomes" id="UP001732700">
    <property type="component" value="Chromosome 6C"/>
</dbReference>
<name>A0ACD5Z1Q1_AVESA</name>
<evidence type="ECO:0000313" key="1">
    <source>
        <dbReference type="EnsemblPlants" id="AVESA.00010b.r2.6CG1113350.1.CDS.1"/>
    </source>
</evidence>
<keyword evidence="2" id="KW-1185">Reference proteome</keyword>
<reference evidence="1" key="1">
    <citation type="submission" date="2021-05" db="EMBL/GenBank/DDBJ databases">
        <authorList>
            <person name="Scholz U."/>
            <person name="Mascher M."/>
            <person name="Fiebig A."/>
        </authorList>
    </citation>
    <scope>NUCLEOTIDE SEQUENCE [LARGE SCALE GENOMIC DNA]</scope>
</reference>
<accession>A0ACD5Z1Q1</accession>
<reference evidence="1" key="2">
    <citation type="submission" date="2025-09" db="UniProtKB">
        <authorList>
            <consortium name="EnsemblPlants"/>
        </authorList>
    </citation>
    <scope>IDENTIFICATION</scope>
</reference>
<sequence>MLADRYVRQTTTLCSTNFKGTALCTAAANWPLQTSSKQITKQTEGACSKLVYSPAGPPRTETRETGRRETWPISLGSPEQQVHHLGRLAVLPAPPQLPPRHRRATGTGQLLLPLLAAARLRRQETREPPPALAPVAHVSTPALADS</sequence>